<evidence type="ECO:0000313" key="3">
    <source>
        <dbReference type="EMBL" id="CAL1130831.1"/>
    </source>
</evidence>
<evidence type="ECO:0000256" key="1">
    <source>
        <dbReference type="SAM" id="SignalP"/>
    </source>
</evidence>
<name>A0A9P1BT11_9DINO</name>
<keyword evidence="4" id="KW-1185">Reference proteome</keyword>
<reference evidence="2" key="1">
    <citation type="submission" date="2022-10" db="EMBL/GenBank/DDBJ databases">
        <authorList>
            <person name="Chen Y."/>
            <person name="Dougan E. K."/>
            <person name="Chan C."/>
            <person name="Rhodes N."/>
            <person name="Thang M."/>
        </authorList>
    </citation>
    <scope>NUCLEOTIDE SEQUENCE</scope>
</reference>
<dbReference type="EMBL" id="CAMXCT020000345">
    <property type="protein sequence ID" value="CAL1130831.1"/>
    <property type="molecule type" value="Genomic_DNA"/>
</dbReference>
<dbReference type="OrthoDB" id="427953at2759"/>
<dbReference type="EMBL" id="CAMXCT030000345">
    <property type="protein sequence ID" value="CAL4764768.1"/>
    <property type="molecule type" value="Genomic_DNA"/>
</dbReference>
<feature type="chain" id="PRO_5043269748" evidence="1">
    <location>
        <begin position="19"/>
        <end position="212"/>
    </location>
</feature>
<feature type="signal peptide" evidence="1">
    <location>
        <begin position="1"/>
        <end position="18"/>
    </location>
</feature>
<dbReference type="EMBL" id="CAMXCT010000345">
    <property type="protein sequence ID" value="CAI3977456.1"/>
    <property type="molecule type" value="Genomic_DNA"/>
</dbReference>
<dbReference type="AlphaFoldDB" id="A0A9P1BT11"/>
<sequence>MRSHEVLLNVGLFWGVRARLDKCPGEDRSSDGTCTIDGGFVCLQLLDEHGHPRDFAPAKDWWNITGQSAHKWDARIRSNGGDSWCVCATCASEIVDKVGCHAMPIRCNATNKQDIFGINLPEYGSLERCLRLKCGFSSLWDANLDDLQRDLQGGSWVQSTVVLGCAFAAATALALLLRRLLAVSNSPRYEAVDTSDGEGLLDEERFLCPCAE</sequence>
<organism evidence="2">
    <name type="scientific">Cladocopium goreaui</name>
    <dbReference type="NCBI Taxonomy" id="2562237"/>
    <lineage>
        <taxon>Eukaryota</taxon>
        <taxon>Sar</taxon>
        <taxon>Alveolata</taxon>
        <taxon>Dinophyceae</taxon>
        <taxon>Suessiales</taxon>
        <taxon>Symbiodiniaceae</taxon>
        <taxon>Cladocopium</taxon>
    </lineage>
</organism>
<proteinExistence type="predicted"/>
<evidence type="ECO:0000313" key="4">
    <source>
        <dbReference type="Proteomes" id="UP001152797"/>
    </source>
</evidence>
<comment type="caution">
    <text evidence="2">The sequence shown here is derived from an EMBL/GenBank/DDBJ whole genome shotgun (WGS) entry which is preliminary data.</text>
</comment>
<accession>A0A9P1BT11</accession>
<reference evidence="3" key="2">
    <citation type="submission" date="2024-04" db="EMBL/GenBank/DDBJ databases">
        <authorList>
            <person name="Chen Y."/>
            <person name="Shah S."/>
            <person name="Dougan E. K."/>
            <person name="Thang M."/>
            <person name="Chan C."/>
        </authorList>
    </citation>
    <scope>NUCLEOTIDE SEQUENCE [LARGE SCALE GENOMIC DNA]</scope>
</reference>
<gene>
    <name evidence="2" type="ORF">C1SCF055_LOCUS5594</name>
</gene>
<dbReference type="Proteomes" id="UP001152797">
    <property type="component" value="Unassembled WGS sequence"/>
</dbReference>
<protein>
    <submittedName>
        <fullName evidence="2">Uncharacterized protein</fullName>
    </submittedName>
</protein>
<keyword evidence="1" id="KW-0732">Signal</keyword>
<evidence type="ECO:0000313" key="2">
    <source>
        <dbReference type="EMBL" id="CAI3977456.1"/>
    </source>
</evidence>